<comment type="subcellular location">
    <subcellularLocation>
        <location evidence="1">Nucleus</location>
    </subcellularLocation>
</comment>
<dbReference type="InterPro" id="IPR007219">
    <property type="entry name" value="XnlR_reg_dom"/>
</dbReference>
<keyword evidence="7" id="KW-1185">Reference proteome</keyword>
<dbReference type="Proteomes" id="UP001338125">
    <property type="component" value="Unassembled WGS sequence"/>
</dbReference>
<evidence type="ECO:0000256" key="1">
    <source>
        <dbReference type="ARBA" id="ARBA00004123"/>
    </source>
</evidence>
<evidence type="ECO:0000256" key="2">
    <source>
        <dbReference type="ARBA" id="ARBA00022723"/>
    </source>
</evidence>
<proteinExistence type="predicted"/>
<dbReference type="InterPro" id="IPR001138">
    <property type="entry name" value="Zn2Cys6_DnaBD"/>
</dbReference>
<dbReference type="SUPFAM" id="SSF57701">
    <property type="entry name" value="Zn2/Cys6 DNA-binding domain"/>
    <property type="match status" value="1"/>
</dbReference>
<dbReference type="CDD" id="cd12148">
    <property type="entry name" value="fungal_TF_MHR"/>
    <property type="match status" value="1"/>
</dbReference>
<dbReference type="SMART" id="SM00066">
    <property type="entry name" value="GAL4"/>
    <property type="match status" value="1"/>
</dbReference>
<dbReference type="PANTHER" id="PTHR31001">
    <property type="entry name" value="UNCHARACTERIZED TRANSCRIPTIONAL REGULATORY PROTEIN"/>
    <property type="match status" value="1"/>
</dbReference>
<sequence length="677" mass="77876">MSTTNELWNCLNCRRRKLKCDRQHPCINCTQRRLECVFPTSGRTVRQPNSRARTTHMTSEARKAELMDRIRRLEGVIDGLNNNNGYAKPDPPEQPQPQPPPGKERPEQAQRKEQRHETSSSSILVRDGVAGLDFTSLFRDFRTTESMTGPSELWAKNRQALQEPGVMLSGGRGGGLYVRDRFWATVQEEVKRIRETFEELEEDEQEADFPHLSDISASSPPHDSFPGASASFVFNSPGSVDVRALEQLRPLPPHTLFIWQLFIDNVDPFFKVLHVPTMSQVVQESKGQFGLLDASMEALMFSIAFAAVTSLPSDEVVVNFNMDKSSLMSRFRQGTECALSRADFIHTTELSVVQAMAIYLYACRRYETMRFQWCMEGMLFRIAAAMGLHRDGTQFPNLSPFEVEMRRRVWWHICFLDFCSGDIRGSDLSMSDHFFDTHLPTNVEDADLDPDMKEPPVPKECVTRVTLCLLRCDTWRVGKIIESIISRLGTSKSESEATIMEKLAKLEEAKEEIFNKYMKFLHPETPVESLMITRVKVFANKFNLLIDQVRWRHLSGSKDSLSPDRSFELSMAILKDTWSVTQNEVTKRVAWQCQNDILWQPLAVVMHRLGYGEWDHDTEDAWQLAIRSLDMLPRAVKSEPLWYSLCVLISKAQSHRHKELEKQEKETWRLQWRGLTG</sequence>
<keyword evidence="3" id="KW-0539">Nucleus</keyword>
<dbReference type="Pfam" id="PF04082">
    <property type="entry name" value="Fungal_trans"/>
    <property type="match status" value="1"/>
</dbReference>
<accession>A0ABR0SJJ7</accession>
<organism evidence="6 7">
    <name type="scientific">Cladobotryum mycophilum</name>
    <dbReference type="NCBI Taxonomy" id="491253"/>
    <lineage>
        <taxon>Eukaryota</taxon>
        <taxon>Fungi</taxon>
        <taxon>Dikarya</taxon>
        <taxon>Ascomycota</taxon>
        <taxon>Pezizomycotina</taxon>
        <taxon>Sordariomycetes</taxon>
        <taxon>Hypocreomycetidae</taxon>
        <taxon>Hypocreales</taxon>
        <taxon>Hypocreaceae</taxon>
        <taxon>Cladobotryum</taxon>
    </lineage>
</organism>
<dbReference type="EMBL" id="JAVFKD010000012">
    <property type="protein sequence ID" value="KAK5991896.1"/>
    <property type="molecule type" value="Genomic_DNA"/>
</dbReference>
<evidence type="ECO:0000313" key="7">
    <source>
        <dbReference type="Proteomes" id="UP001338125"/>
    </source>
</evidence>
<dbReference type="Pfam" id="PF00172">
    <property type="entry name" value="Zn_clus"/>
    <property type="match status" value="1"/>
</dbReference>
<feature type="region of interest" description="Disordered" evidence="4">
    <location>
        <begin position="79"/>
        <end position="124"/>
    </location>
</feature>
<feature type="compositionally biased region" description="Pro residues" evidence="4">
    <location>
        <begin position="92"/>
        <end position="101"/>
    </location>
</feature>
<evidence type="ECO:0000259" key="5">
    <source>
        <dbReference type="PROSITE" id="PS50048"/>
    </source>
</evidence>
<dbReference type="InterPro" id="IPR050613">
    <property type="entry name" value="Sec_Metabolite_Reg"/>
</dbReference>
<name>A0ABR0SJJ7_9HYPO</name>
<evidence type="ECO:0000313" key="6">
    <source>
        <dbReference type="EMBL" id="KAK5991896.1"/>
    </source>
</evidence>
<feature type="compositionally biased region" description="Basic and acidic residues" evidence="4">
    <location>
        <begin position="102"/>
        <end position="118"/>
    </location>
</feature>
<dbReference type="PROSITE" id="PS50048">
    <property type="entry name" value="ZN2_CY6_FUNGAL_2"/>
    <property type="match status" value="1"/>
</dbReference>
<evidence type="ECO:0000256" key="4">
    <source>
        <dbReference type="SAM" id="MobiDB-lite"/>
    </source>
</evidence>
<keyword evidence="2" id="KW-0479">Metal-binding</keyword>
<comment type="caution">
    <text evidence="6">The sequence shown here is derived from an EMBL/GenBank/DDBJ whole genome shotgun (WGS) entry which is preliminary data.</text>
</comment>
<dbReference type="CDD" id="cd00067">
    <property type="entry name" value="GAL4"/>
    <property type="match status" value="1"/>
</dbReference>
<dbReference type="PANTHER" id="PTHR31001:SF50">
    <property type="entry name" value="ZN(II)2CYS6 TRANSCRIPTION FACTOR (EUROFUNG)"/>
    <property type="match status" value="1"/>
</dbReference>
<gene>
    <name evidence="6" type="ORF">PT974_05284</name>
</gene>
<dbReference type="Gene3D" id="4.10.240.10">
    <property type="entry name" value="Zn(2)-C6 fungal-type DNA-binding domain"/>
    <property type="match status" value="1"/>
</dbReference>
<feature type="domain" description="Zn(2)-C6 fungal-type" evidence="5">
    <location>
        <begin position="9"/>
        <end position="38"/>
    </location>
</feature>
<dbReference type="InterPro" id="IPR036864">
    <property type="entry name" value="Zn2-C6_fun-type_DNA-bd_sf"/>
</dbReference>
<feature type="compositionally biased region" description="Polar residues" evidence="4">
    <location>
        <begin position="42"/>
        <end position="58"/>
    </location>
</feature>
<feature type="region of interest" description="Disordered" evidence="4">
    <location>
        <begin position="42"/>
        <end position="62"/>
    </location>
</feature>
<protein>
    <submittedName>
        <fullName evidence="6">Transcription factor vrtR1-like protein</fullName>
    </submittedName>
</protein>
<evidence type="ECO:0000256" key="3">
    <source>
        <dbReference type="ARBA" id="ARBA00023242"/>
    </source>
</evidence>
<reference evidence="6 7" key="1">
    <citation type="submission" date="2024-01" db="EMBL/GenBank/DDBJ databases">
        <title>Complete genome of Cladobotryum mycophilum ATHUM6906.</title>
        <authorList>
            <person name="Christinaki A.C."/>
            <person name="Myridakis A.I."/>
            <person name="Kouvelis V.N."/>
        </authorList>
    </citation>
    <scope>NUCLEOTIDE SEQUENCE [LARGE SCALE GENOMIC DNA]</scope>
    <source>
        <strain evidence="6 7">ATHUM6906</strain>
    </source>
</reference>